<feature type="domain" description="GGDEF" evidence="4">
    <location>
        <begin position="173"/>
        <end position="309"/>
    </location>
</feature>
<dbReference type="CDD" id="cd01948">
    <property type="entry name" value="EAL"/>
    <property type="match status" value="1"/>
</dbReference>
<evidence type="ECO:0000259" key="3">
    <source>
        <dbReference type="PROSITE" id="PS50883"/>
    </source>
</evidence>
<dbReference type="SMART" id="SM00448">
    <property type="entry name" value="REC"/>
    <property type="match status" value="2"/>
</dbReference>
<evidence type="ECO:0000256" key="1">
    <source>
        <dbReference type="PROSITE-ProRule" id="PRU00169"/>
    </source>
</evidence>
<dbReference type="EMBL" id="FOTW01000016">
    <property type="protein sequence ID" value="SFM28068.1"/>
    <property type="molecule type" value="Genomic_DNA"/>
</dbReference>
<dbReference type="SUPFAM" id="SSF55073">
    <property type="entry name" value="Nucleotide cyclase"/>
    <property type="match status" value="1"/>
</dbReference>
<dbReference type="InterPro" id="IPR000160">
    <property type="entry name" value="GGDEF_dom"/>
</dbReference>
<accession>A0A1I4PJY3</accession>
<dbReference type="InterPro" id="IPR043128">
    <property type="entry name" value="Rev_trsase/Diguanyl_cyclase"/>
</dbReference>
<dbReference type="SMART" id="SM00267">
    <property type="entry name" value="GGDEF"/>
    <property type="match status" value="1"/>
</dbReference>
<dbReference type="InterPro" id="IPR029787">
    <property type="entry name" value="Nucleotide_cyclase"/>
</dbReference>
<dbReference type="GO" id="GO:0000160">
    <property type="term" value="P:phosphorelay signal transduction system"/>
    <property type="evidence" value="ECO:0007669"/>
    <property type="project" value="InterPro"/>
</dbReference>
<feature type="modified residue" description="4-aspartylphosphate" evidence="1">
    <location>
        <position position="636"/>
    </location>
</feature>
<evidence type="ECO:0000259" key="2">
    <source>
        <dbReference type="PROSITE" id="PS50110"/>
    </source>
</evidence>
<dbReference type="PROSITE" id="PS50887">
    <property type="entry name" value="GGDEF"/>
    <property type="match status" value="1"/>
</dbReference>
<dbReference type="PANTHER" id="PTHR44757">
    <property type="entry name" value="DIGUANYLATE CYCLASE DGCP"/>
    <property type="match status" value="1"/>
</dbReference>
<dbReference type="InterPro" id="IPR011006">
    <property type="entry name" value="CheY-like_superfamily"/>
</dbReference>
<dbReference type="Pfam" id="PF00563">
    <property type="entry name" value="EAL"/>
    <property type="match status" value="1"/>
</dbReference>
<organism evidence="5 6">
    <name type="scientific">Rugamonas rubra</name>
    <dbReference type="NCBI Taxonomy" id="758825"/>
    <lineage>
        <taxon>Bacteria</taxon>
        <taxon>Pseudomonadati</taxon>
        <taxon>Pseudomonadota</taxon>
        <taxon>Betaproteobacteria</taxon>
        <taxon>Burkholderiales</taxon>
        <taxon>Oxalobacteraceae</taxon>
        <taxon>Telluria group</taxon>
        <taxon>Rugamonas</taxon>
    </lineage>
</organism>
<dbReference type="InterPro" id="IPR001633">
    <property type="entry name" value="EAL_dom"/>
</dbReference>
<dbReference type="InterPro" id="IPR035919">
    <property type="entry name" value="EAL_sf"/>
</dbReference>
<feature type="domain" description="Response regulatory" evidence="2">
    <location>
        <begin position="587"/>
        <end position="702"/>
    </location>
</feature>
<name>A0A1I4PJY3_9BURK</name>
<dbReference type="NCBIfam" id="TIGR00254">
    <property type="entry name" value="GGDEF"/>
    <property type="match status" value="1"/>
</dbReference>
<dbReference type="Gene3D" id="3.30.70.270">
    <property type="match status" value="1"/>
</dbReference>
<dbReference type="InterPro" id="IPR001789">
    <property type="entry name" value="Sig_transdc_resp-reg_receiver"/>
</dbReference>
<dbReference type="Pfam" id="PF00072">
    <property type="entry name" value="Response_reg"/>
    <property type="match status" value="2"/>
</dbReference>
<dbReference type="SMART" id="SM00052">
    <property type="entry name" value="EAL"/>
    <property type="match status" value="1"/>
</dbReference>
<dbReference type="Gene3D" id="3.20.20.450">
    <property type="entry name" value="EAL domain"/>
    <property type="match status" value="1"/>
</dbReference>
<feature type="domain" description="Response regulatory" evidence="2">
    <location>
        <begin position="11"/>
        <end position="126"/>
    </location>
</feature>
<dbReference type="SUPFAM" id="SSF52172">
    <property type="entry name" value="CheY-like"/>
    <property type="match status" value="2"/>
</dbReference>
<dbReference type="Pfam" id="PF00990">
    <property type="entry name" value="GGDEF"/>
    <property type="match status" value="1"/>
</dbReference>
<keyword evidence="6" id="KW-1185">Reference proteome</keyword>
<sequence>MISQSSIFAAKLLIVDDQEINTKLLEHILLRAGYSNVHTELDSRRVVARHQAEQFDLILLDMNMPHMDGFEVLAGLKALNPLGYLPVLVVTAAPDHKLRALNAGARDFVSKPFDRMEVLTRIHNLVEVRLLYKASRDYGEQLAHFDPLTGLPNRSQFRRLLGEALELARSRAAPLDVLMLDLDHFKQINDPLGHACGDELLCQLALRLAACRGERATLGRLGGDEFGLILAGGGDGDDASDAVALAARVRQALRAPFALAGREVNLSVSIGVASFPADADDADTMLRYADTALSRAKEGGRDACCFFTSGMNERAQHRLELETGLRRAIELRQFELHYQPKASVGDGRVGGAEALLRWNRPGHGMVAPAGFIPLLEETGLIVPLGAWIIFTACHQIAAWDRQGLGAVRVAVNVASRQFASGELEAVVANALADSGIDPDLLELELTEGSLMSDAEAAIATMRRLKAGGVRISIDDFGTGYSSLAYLKRFPIDTLKIDIAFIREVTSDAGDAAIVLAIIGMAHSLGLSVVAEGVETAAQLGFLARHHCDYIQGYYFSKPLPAAQFAELLHDQRRMPLPDGMSAPPAPTLLVVDDDADILLSLQRLLRGDGYRVLTAGSAADGFALLAQHPVHLILCDQRMPDMSGNDFLDKAKDMYPDTFRIVLSGHTDIAAIMGAINRGSLYRFYTKPWDNRVLRDNIRAAFRHYWQLHGARFELPAPLPGE</sequence>
<dbReference type="RefSeq" id="WP_093388960.1">
    <property type="nucleotide sequence ID" value="NZ_FOTW01000016.1"/>
</dbReference>
<dbReference type="CDD" id="cd17569">
    <property type="entry name" value="REC_HupR-like"/>
    <property type="match status" value="1"/>
</dbReference>
<dbReference type="Gene3D" id="3.40.50.2300">
    <property type="match status" value="2"/>
</dbReference>
<feature type="modified residue" description="4-aspartylphosphate" evidence="1">
    <location>
        <position position="61"/>
    </location>
</feature>
<dbReference type="CDD" id="cd01949">
    <property type="entry name" value="GGDEF"/>
    <property type="match status" value="1"/>
</dbReference>
<dbReference type="PROSITE" id="PS50883">
    <property type="entry name" value="EAL"/>
    <property type="match status" value="1"/>
</dbReference>
<dbReference type="OrthoDB" id="9813903at2"/>
<dbReference type="PANTHER" id="PTHR44757:SF2">
    <property type="entry name" value="BIOFILM ARCHITECTURE MAINTENANCE PROTEIN MBAA"/>
    <property type="match status" value="1"/>
</dbReference>
<evidence type="ECO:0000313" key="6">
    <source>
        <dbReference type="Proteomes" id="UP000199470"/>
    </source>
</evidence>
<dbReference type="InterPro" id="IPR052155">
    <property type="entry name" value="Biofilm_reg_signaling"/>
</dbReference>
<proteinExistence type="predicted"/>
<dbReference type="Proteomes" id="UP000199470">
    <property type="component" value="Unassembled WGS sequence"/>
</dbReference>
<dbReference type="FunFam" id="3.20.20.450:FF:000001">
    <property type="entry name" value="Cyclic di-GMP phosphodiesterase yahA"/>
    <property type="match status" value="1"/>
</dbReference>
<dbReference type="AlphaFoldDB" id="A0A1I4PJY3"/>
<dbReference type="SUPFAM" id="SSF141868">
    <property type="entry name" value="EAL domain-like"/>
    <property type="match status" value="1"/>
</dbReference>
<keyword evidence="1" id="KW-0597">Phosphoprotein</keyword>
<dbReference type="STRING" id="758825.SAMN02982985_03482"/>
<gene>
    <name evidence="5" type="ORF">SAMN02982985_03482</name>
</gene>
<evidence type="ECO:0000313" key="5">
    <source>
        <dbReference type="EMBL" id="SFM28068.1"/>
    </source>
</evidence>
<reference evidence="5 6" key="1">
    <citation type="submission" date="2016-10" db="EMBL/GenBank/DDBJ databases">
        <authorList>
            <person name="de Groot N.N."/>
        </authorList>
    </citation>
    <scope>NUCLEOTIDE SEQUENCE [LARGE SCALE GENOMIC DNA]</scope>
    <source>
        <strain evidence="5 6">ATCC 43154</strain>
    </source>
</reference>
<evidence type="ECO:0000259" key="4">
    <source>
        <dbReference type="PROSITE" id="PS50887"/>
    </source>
</evidence>
<protein>
    <submittedName>
        <fullName evidence="5">Diguanylate cyclase (GGDEF) domain-containing protein</fullName>
    </submittedName>
</protein>
<feature type="domain" description="EAL" evidence="3">
    <location>
        <begin position="318"/>
        <end position="572"/>
    </location>
</feature>
<dbReference type="PROSITE" id="PS50110">
    <property type="entry name" value="RESPONSE_REGULATORY"/>
    <property type="match status" value="2"/>
</dbReference>
<dbReference type="CDD" id="cd17551">
    <property type="entry name" value="REC_RpfG-like"/>
    <property type="match status" value="1"/>
</dbReference>